<evidence type="ECO:0000256" key="3">
    <source>
        <dbReference type="HAMAP-Rule" id="MF_01440"/>
    </source>
</evidence>
<organism evidence="4 5">
    <name type="scientific">Thetidibacter halocola</name>
    <dbReference type="NCBI Taxonomy" id="2827239"/>
    <lineage>
        <taxon>Bacteria</taxon>
        <taxon>Pseudomonadati</taxon>
        <taxon>Pseudomonadota</taxon>
        <taxon>Alphaproteobacteria</taxon>
        <taxon>Rhodobacterales</taxon>
        <taxon>Roseobacteraceae</taxon>
        <taxon>Thetidibacter</taxon>
    </lineage>
</organism>
<proteinExistence type="inferred from homology"/>
<comment type="catalytic activity">
    <reaction evidence="3">
        <text>L-glutaminyl-[protein] + H2O = L-glutamyl-[protein] + NH4(+)</text>
        <dbReference type="Rhea" id="RHEA:16441"/>
        <dbReference type="Rhea" id="RHEA-COMP:10207"/>
        <dbReference type="Rhea" id="RHEA-COMP:10208"/>
        <dbReference type="ChEBI" id="CHEBI:15377"/>
        <dbReference type="ChEBI" id="CHEBI:28938"/>
        <dbReference type="ChEBI" id="CHEBI:29973"/>
        <dbReference type="ChEBI" id="CHEBI:30011"/>
        <dbReference type="EC" id="3.5.1.44"/>
    </reaction>
</comment>
<dbReference type="PANTHER" id="PTHR35147:SF2">
    <property type="entry name" value="CHEMORECEPTOR GLUTAMINE DEAMIDASE CHED-RELATED"/>
    <property type="match status" value="1"/>
</dbReference>
<evidence type="ECO:0000256" key="2">
    <source>
        <dbReference type="ARBA" id="ARBA00022801"/>
    </source>
</evidence>
<sequence>MIAEHERLTNVIQGDFVISEDPAEVLTTVLGSCVAVCLYDADRGVGGMNHFLLPSGDNTGGVNVRYGTHAMELLINGLLKRGANRDRLQAKVFGGARMNDNLRDIGQSNAQFARSFLSDEGVPIAAESLGGHAARRLRFWATTGRVRQLVVENAELPSVAIVPQAPKPQKDAITLF</sequence>
<keyword evidence="2 3" id="KW-0378">Hydrolase</keyword>
<evidence type="ECO:0000313" key="4">
    <source>
        <dbReference type="EMBL" id="MBS0124961.1"/>
    </source>
</evidence>
<dbReference type="AlphaFoldDB" id="A0A8J7WGM3"/>
<evidence type="ECO:0000256" key="1">
    <source>
        <dbReference type="ARBA" id="ARBA00022500"/>
    </source>
</evidence>
<dbReference type="Proteomes" id="UP000681356">
    <property type="component" value="Unassembled WGS sequence"/>
</dbReference>
<evidence type="ECO:0000313" key="5">
    <source>
        <dbReference type="Proteomes" id="UP000681356"/>
    </source>
</evidence>
<accession>A0A8J7WGM3</accession>
<dbReference type="EMBL" id="JAGTUU010000004">
    <property type="protein sequence ID" value="MBS0124961.1"/>
    <property type="molecule type" value="Genomic_DNA"/>
</dbReference>
<dbReference type="GO" id="GO:0050568">
    <property type="term" value="F:protein-glutamine glutaminase activity"/>
    <property type="evidence" value="ECO:0007669"/>
    <property type="project" value="UniProtKB-UniRule"/>
</dbReference>
<comment type="function">
    <text evidence="3">Probably deamidates glutamine residues to glutamate on methyl-accepting chemotaxis receptors (MCPs), playing an important role in chemotaxis.</text>
</comment>
<dbReference type="GO" id="GO:0006935">
    <property type="term" value="P:chemotaxis"/>
    <property type="evidence" value="ECO:0007669"/>
    <property type="project" value="UniProtKB-UniRule"/>
</dbReference>
<dbReference type="HAMAP" id="MF_01440">
    <property type="entry name" value="CheD"/>
    <property type="match status" value="1"/>
</dbReference>
<comment type="caution">
    <text evidence="4">The sequence shown here is derived from an EMBL/GenBank/DDBJ whole genome shotgun (WGS) entry which is preliminary data.</text>
</comment>
<dbReference type="InterPro" id="IPR005659">
    <property type="entry name" value="Chemorcpt_Glu_NH3ase_CheD"/>
</dbReference>
<dbReference type="RefSeq" id="WP_212536910.1">
    <property type="nucleotide sequence ID" value="NZ_JAGTUU010000004.1"/>
</dbReference>
<dbReference type="InterPro" id="IPR038592">
    <property type="entry name" value="CheD-like_sf"/>
</dbReference>
<dbReference type="SUPFAM" id="SSF64438">
    <property type="entry name" value="CNF1/YfiH-like putative cysteine hydrolases"/>
    <property type="match status" value="1"/>
</dbReference>
<comment type="similarity">
    <text evidence="3">Belongs to the CheD family.</text>
</comment>
<dbReference type="PANTHER" id="PTHR35147">
    <property type="entry name" value="CHEMORECEPTOR GLUTAMINE DEAMIDASE CHED-RELATED"/>
    <property type="match status" value="1"/>
</dbReference>
<name>A0A8J7WGM3_9RHOB</name>
<protein>
    <recommendedName>
        <fullName evidence="3">Probable chemoreceptor glutamine deamidase CheD</fullName>
        <ecNumber evidence="3">3.5.1.44</ecNumber>
    </recommendedName>
</protein>
<keyword evidence="5" id="KW-1185">Reference proteome</keyword>
<dbReference type="Gene3D" id="3.30.1330.200">
    <property type="match status" value="1"/>
</dbReference>
<dbReference type="Pfam" id="PF03975">
    <property type="entry name" value="CheD"/>
    <property type="match status" value="1"/>
</dbReference>
<reference evidence="4" key="1">
    <citation type="submission" date="2021-04" db="EMBL/GenBank/DDBJ databases">
        <authorList>
            <person name="Yoon J."/>
        </authorList>
    </citation>
    <scope>NUCLEOTIDE SEQUENCE</scope>
    <source>
        <strain evidence="4">KMU-90</strain>
    </source>
</reference>
<dbReference type="EC" id="3.5.1.44" evidence="3"/>
<dbReference type="InterPro" id="IPR011324">
    <property type="entry name" value="Cytotoxic_necrot_fac-like_cat"/>
</dbReference>
<gene>
    <name evidence="3" type="primary">cheD</name>
    <name evidence="4" type="ORF">KB874_12710</name>
</gene>
<keyword evidence="1 3" id="KW-0145">Chemotaxis</keyword>
<dbReference type="CDD" id="cd16352">
    <property type="entry name" value="CheD"/>
    <property type="match status" value="1"/>
</dbReference>